<dbReference type="AlphaFoldDB" id="A0A0F6SG70"/>
<dbReference type="SUPFAM" id="SSF88713">
    <property type="entry name" value="Glycoside hydrolase/deacetylase"/>
    <property type="match status" value="1"/>
</dbReference>
<dbReference type="InterPro" id="IPR011330">
    <property type="entry name" value="Glyco_hydro/deAcase_b/a-brl"/>
</dbReference>
<dbReference type="STRING" id="927083.DB32_005328"/>
<evidence type="ECO:0000313" key="2">
    <source>
        <dbReference type="Proteomes" id="UP000034883"/>
    </source>
</evidence>
<dbReference type="Pfam" id="PF03746">
    <property type="entry name" value="LamB_YcsF"/>
    <property type="match status" value="1"/>
</dbReference>
<dbReference type="PANTHER" id="PTHR30292">
    <property type="entry name" value="UNCHARACTERIZED PROTEIN YBGL-RELATED"/>
    <property type="match status" value="1"/>
</dbReference>
<dbReference type="EMBL" id="CP011125">
    <property type="protein sequence ID" value="AKF08179.1"/>
    <property type="molecule type" value="Genomic_DNA"/>
</dbReference>
<dbReference type="PANTHER" id="PTHR30292:SF0">
    <property type="entry name" value="5-OXOPROLINASE SUBUNIT A"/>
    <property type="match status" value="1"/>
</dbReference>
<dbReference type="RefSeq" id="WP_075097629.1">
    <property type="nucleotide sequence ID" value="NZ_CP011125.1"/>
</dbReference>
<reference evidence="1 2" key="1">
    <citation type="submission" date="2015-03" db="EMBL/GenBank/DDBJ databases">
        <title>Genome assembly of Sandaracinus amylolyticus DSM 53668.</title>
        <authorList>
            <person name="Sharma G."/>
            <person name="Subramanian S."/>
        </authorList>
    </citation>
    <scope>NUCLEOTIDE SEQUENCE [LARGE SCALE GENOMIC DNA]</scope>
    <source>
        <strain evidence="1 2">DSM 53668</strain>
    </source>
</reference>
<organism evidence="1 2">
    <name type="scientific">Sandaracinus amylolyticus</name>
    <dbReference type="NCBI Taxonomy" id="927083"/>
    <lineage>
        <taxon>Bacteria</taxon>
        <taxon>Pseudomonadati</taxon>
        <taxon>Myxococcota</taxon>
        <taxon>Polyangia</taxon>
        <taxon>Polyangiales</taxon>
        <taxon>Sandaracinaceae</taxon>
        <taxon>Sandaracinus</taxon>
    </lineage>
</organism>
<dbReference type="Gene3D" id="3.20.20.370">
    <property type="entry name" value="Glycoside hydrolase/deacetylase"/>
    <property type="match status" value="1"/>
</dbReference>
<gene>
    <name evidence="1" type="ORF">DB32_005328</name>
</gene>
<protein>
    <submittedName>
        <fullName evidence="1">Lactam utilization protein LamB</fullName>
    </submittedName>
</protein>
<accession>A0A0F6SG70</accession>
<sequence length="229" mass="23848">MRPLLNVDAGEMESEPEALWAIAHALNVACGGHAGDARSMERVLRACREHHVRAGAHPSYPDREGFGRRRIALATEALETSIAAQCRALRVVAERVGIAIEHAKLHGALYHDAAKDPSIAAACVRAIRAELGPVAILGPGDSALEHAARGAGGSYEREGFADRGMRADGSLIPRGQPGALIEDPVRAAGQARALATSGDVDTICVHGDTPGALAIARAVRETLDALGTS</sequence>
<proteinExistence type="predicted"/>
<keyword evidence="2" id="KW-1185">Reference proteome</keyword>
<dbReference type="Proteomes" id="UP000034883">
    <property type="component" value="Chromosome"/>
</dbReference>
<dbReference type="InterPro" id="IPR005501">
    <property type="entry name" value="LamB/YcsF/PxpA-like"/>
</dbReference>
<dbReference type="GO" id="GO:0005975">
    <property type="term" value="P:carbohydrate metabolic process"/>
    <property type="evidence" value="ECO:0007669"/>
    <property type="project" value="InterPro"/>
</dbReference>
<name>A0A0F6SG70_9BACT</name>
<dbReference type="KEGG" id="samy:DB32_005328"/>
<evidence type="ECO:0000313" key="1">
    <source>
        <dbReference type="EMBL" id="AKF08179.1"/>
    </source>
</evidence>